<evidence type="ECO:0000313" key="2">
    <source>
        <dbReference type="Proteomes" id="UP001476583"/>
    </source>
</evidence>
<dbReference type="InterPro" id="IPR006311">
    <property type="entry name" value="TAT_signal"/>
</dbReference>
<protein>
    <submittedName>
        <fullName evidence="1">Uncharacterized protein</fullName>
    </submittedName>
</protein>
<gene>
    <name evidence="1" type="ORF">WG219_19635</name>
</gene>
<name>A0ABZ2RGR2_ECTME</name>
<accession>A0ABZ2RGR2</accession>
<dbReference type="EMBL" id="CP148074">
    <property type="protein sequence ID" value="WXL25482.1"/>
    <property type="molecule type" value="Genomic_DNA"/>
</dbReference>
<sequence length="231" mass="24025">MNVARRTLLKGAAVSGLSVAALSASGLSVASGLLRDSARPSLALVSGNAAEAAFLLGARNAQSAIQVQRTDLDAAYMQALAAQLASPQQQRIIGLVDDASATLILDLARSAGARVQWVGLHAADSKGSRHELLSADSSDSCALRLGHQLSSCGAAFTLREQRQGEQRLNLDLAINAKRTDAADQWAATLGHVLASAGRTDAGNAPRISNQNKPLRGHFVSFSIESGRSHNV</sequence>
<dbReference type="Proteomes" id="UP001476583">
    <property type="component" value="Chromosome"/>
</dbReference>
<organism evidence="1 2">
    <name type="scientific">Ectopseudomonas mendocina</name>
    <name type="common">Pseudomonas mendocina</name>
    <dbReference type="NCBI Taxonomy" id="300"/>
    <lineage>
        <taxon>Bacteria</taxon>
        <taxon>Pseudomonadati</taxon>
        <taxon>Pseudomonadota</taxon>
        <taxon>Gammaproteobacteria</taxon>
        <taxon>Pseudomonadales</taxon>
        <taxon>Pseudomonadaceae</taxon>
        <taxon>Ectopseudomonas</taxon>
    </lineage>
</organism>
<reference evidence="1 2" key="1">
    <citation type="submission" date="2024-03" db="EMBL/GenBank/DDBJ databases">
        <title>Complete genome of BD2.</title>
        <authorList>
            <person name="Cao G."/>
        </authorList>
    </citation>
    <scope>NUCLEOTIDE SEQUENCE [LARGE SCALE GENOMIC DNA]</scope>
    <source>
        <strain evidence="1 2">BD2</strain>
    </source>
</reference>
<evidence type="ECO:0000313" key="1">
    <source>
        <dbReference type="EMBL" id="WXL25482.1"/>
    </source>
</evidence>
<keyword evidence="2" id="KW-1185">Reference proteome</keyword>
<proteinExistence type="predicted"/>
<dbReference type="PROSITE" id="PS51318">
    <property type="entry name" value="TAT"/>
    <property type="match status" value="1"/>
</dbReference>